<reference evidence="2" key="1">
    <citation type="journal article" date="2014" name="Proc. Natl. Acad. Sci. U.S.A.">
        <title>Extensive sampling of basidiomycete genomes demonstrates inadequacy of the white-rot/brown-rot paradigm for wood decay fungi.</title>
        <authorList>
            <person name="Riley R."/>
            <person name="Salamov A.A."/>
            <person name="Brown D.W."/>
            <person name="Nagy L.G."/>
            <person name="Floudas D."/>
            <person name="Held B.W."/>
            <person name="Levasseur A."/>
            <person name="Lombard V."/>
            <person name="Morin E."/>
            <person name="Otillar R."/>
            <person name="Lindquist E.A."/>
            <person name="Sun H."/>
            <person name="LaButti K.M."/>
            <person name="Schmutz J."/>
            <person name="Jabbour D."/>
            <person name="Luo H."/>
            <person name="Baker S.E."/>
            <person name="Pisabarro A.G."/>
            <person name="Walton J.D."/>
            <person name="Blanchette R.A."/>
            <person name="Henrissat B."/>
            <person name="Martin F."/>
            <person name="Cullen D."/>
            <person name="Hibbett D.S."/>
            <person name="Grigoriev I.V."/>
        </authorList>
    </citation>
    <scope>NUCLEOTIDE SEQUENCE [LARGE SCALE GENOMIC DNA]</scope>
    <source>
        <strain evidence="2">CBS 339.88</strain>
    </source>
</reference>
<dbReference type="Proteomes" id="UP000027222">
    <property type="component" value="Unassembled WGS sequence"/>
</dbReference>
<organism evidence="1 2">
    <name type="scientific">Galerina marginata (strain CBS 339.88)</name>
    <dbReference type="NCBI Taxonomy" id="685588"/>
    <lineage>
        <taxon>Eukaryota</taxon>
        <taxon>Fungi</taxon>
        <taxon>Dikarya</taxon>
        <taxon>Basidiomycota</taxon>
        <taxon>Agaricomycotina</taxon>
        <taxon>Agaricomycetes</taxon>
        <taxon>Agaricomycetidae</taxon>
        <taxon>Agaricales</taxon>
        <taxon>Agaricineae</taxon>
        <taxon>Strophariaceae</taxon>
        <taxon>Galerina</taxon>
    </lineage>
</organism>
<evidence type="ECO:0000313" key="1">
    <source>
        <dbReference type="EMBL" id="KDR66718.1"/>
    </source>
</evidence>
<accession>A0A067SIW6</accession>
<dbReference type="HOGENOM" id="CLU_1917222_0_0_1"/>
<proteinExistence type="predicted"/>
<evidence type="ECO:0000313" key="2">
    <source>
        <dbReference type="Proteomes" id="UP000027222"/>
    </source>
</evidence>
<gene>
    <name evidence="1" type="ORF">GALMADRAFT_258875</name>
</gene>
<sequence>MRLSTPDEVSLQSKFAFGLASEPGRYVGSLHATCGHVLRRLSCGIRCASCIVGLENSADDCEGGRYGGLGWSSSFLMACDRRRCFSGSKGKGCGEDRARKPNKRPTMEARMSGHHGTLFFAVKLEVCLEYRL</sequence>
<name>A0A067SIW6_GALM3</name>
<dbReference type="AlphaFoldDB" id="A0A067SIW6"/>
<dbReference type="EMBL" id="KL142420">
    <property type="protein sequence ID" value="KDR66718.1"/>
    <property type="molecule type" value="Genomic_DNA"/>
</dbReference>
<keyword evidence="2" id="KW-1185">Reference proteome</keyword>
<protein>
    <submittedName>
        <fullName evidence="1">Uncharacterized protein</fullName>
    </submittedName>
</protein>